<dbReference type="STRING" id="451379.A0A0N5AA84"/>
<evidence type="ECO:0000256" key="1">
    <source>
        <dbReference type="SAM" id="Phobius"/>
    </source>
</evidence>
<organism evidence="2 3">
    <name type="scientific">Syphacia muris</name>
    <dbReference type="NCBI Taxonomy" id="451379"/>
    <lineage>
        <taxon>Eukaryota</taxon>
        <taxon>Metazoa</taxon>
        <taxon>Ecdysozoa</taxon>
        <taxon>Nematoda</taxon>
        <taxon>Chromadorea</taxon>
        <taxon>Rhabditida</taxon>
        <taxon>Spirurina</taxon>
        <taxon>Oxyuridomorpha</taxon>
        <taxon>Oxyuroidea</taxon>
        <taxon>Oxyuridae</taxon>
        <taxon>Syphacia</taxon>
    </lineage>
</organism>
<accession>A0A0N5AA84</accession>
<feature type="transmembrane region" description="Helical" evidence="1">
    <location>
        <begin position="63"/>
        <end position="85"/>
    </location>
</feature>
<dbReference type="Proteomes" id="UP000046393">
    <property type="component" value="Unplaced"/>
</dbReference>
<reference evidence="3" key="1">
    <citation type="submission" date="2017-02" db="UniProtKB">
        <authorList>
            <consortium name="WormBaseParasite"/>
        </authorList>
    </citation>
    <scope>IDENTIFICATION</scope>
</reference>
<keyword evidence="1" id="KW-0472">Membrane</keyword>
<keyword evidence="1" id="KW-0812">Transmembrane</keyword>
<keyword evidence="2" id="KW-1185">Reference proteome</keyword>
<evidence type="ECO:0000313" key="2">
    <source>
        <dbReference type="Proteomes" id="UP000046393"/>
    </source>
</evidence>
<name>A0A0N5AA84_9BILA</name>
<protein>
    <submittedName>
        <fullName evidence="3">Secreted protein</fullName>
    </submittedName>
</protein>
<feature type="transmembrane region" description="Helical" evidence="1">
    <location>
        <begin position="12"/>
        <end position="34"/>
    </location>
</feature>
<feature type="transmembrane region" description="Helical" evidence="1">
    <location>
        <begin position="110"/>
        <end position="127"/>
    </location>
</feature>
<proteinExistence type="predicted"/>
<sequence length="129" mass="15098">MITSVTRNLINFSLPLWRLLIFLQTLGSIFFHYITPNMSLQNMYYTCNAANRVMSDYKFGNKFALNITGSFVNGTVVKVFALYHLRRRKLICDFLFTLTKMIRVCQKMDSEVICFFAVLIAFFKVFFSP</sequence>
<dbReference type="WBParaSite" id="SMUV_0000105101-mRNA-1">
    <property type="protein sequence ID" value="SMUV_0000105101-mRNA-1"/>
    <property type="gene ID" value="SMUV_0000105101"/>
</dbReference>
<dbReference type="AlphaFoldDB" id="A0A0N5AA84"/>
<evidence type="ECO:0000313" key="3">
    <source>
        <dbReference type="WBParaSite" id="SMUV_0000105101-mRNA-1"/>
    </source>
</evidence>
<keyword evidence="1" id="KW-1133">Transmembrane helix</keyword>